<keyword evidence="2" id="KW-1185">Reference proteome</keyword>
<dbReference type="OrthoDB" id="10060191at2759"/>
<evidence type="ECO:0000313" key="2">
    <source>
        <dbReference type="Proteomes" id="UP000499080"/>
    </source>
</evidence>
<reference evidence="1 2" key="1">
    <citation type="journal article" date="2019" name="Sci. Rep.">
        <title>Orb-weaving spider Araneus ventricosus genome elucidates the spidroin gene catalogue.</title>
        <authorList>
            <person name="Kono N."/>
            <person name="Nakamura H."/>
            <person name="Ohtoshi R."/>
            <person name="Moran D.A.P."/>
            <person name="Shinohara A."/>
            <person name="Yoshida Y."/>
            <person name="Fujiwara M."/>
            <person name="Mori M."/>
            <person name="Tomita M."/>
            <person name="Arakawa K."/>
        </authorList>
    </citation>
    <scope>NUCLEOTIDE SEQUENCE [LARGE SCALE GENOMIC DNA]</scope>
</reference>
<name>A0A4Y2VQP1_ARAVE</name>
<dbReference type="AlphaFoldDB" id="A0A4Y2VQP1"/>
<dbReference type="EMBL" id="BGPR01049061">
    <property type="protein sequence ID" value="GBO26047.1"/>
    <property type="molecule type" value="Genomic_DNA"/>
</dbReference>
<evidence type="ECO:0000313" key="1">
    <source>
        <dbReference type="EMBL" id="GBO26047.1"/>
    </source>
</evidence>
<organism evidence="1 2">
    <name type="scientific">Araneus ventricosus</name>
    <name type="common">Orbweaver spider</name>
    <name type="synonym">Epeira ventricosa</name>
    <dbReference type="NCBI Taxonomy" id="182803"/>
    <lineage>
        <taxon>Eukaryota</taxon>
        <taxon>Metazoa</taxon>
        <taxon>Ecdysozoa</taxon>
        <taxon>Arthropoda</taxon>
        <taxon>Chelicerata</taxon>
        <taxon>Arachnida</taxon>
        <taxon>Araneae</taxon>
        <taxon>Araneomorphae</taxon>
        <taxon>Entelegynae</taxon>
        <taxon>Araneoidea</taxon>
        <taxon>Araneidae</taxon>
        <taxon>Araneus</taxon>
    </lineage>
</organism>
<comment type="caution">
    <text evidence="1">The sequence shown here is derived from an EMBL/GenBank/DDBJ whole genome shotgun (WGS) entry which is preliminary data.</text>
</comment>
<dbReference type="Proteomes" id="UP000499080">
    <property type="component" value="Unassembled WGS sequence"/>
</dbReference>
<proteinExistence type="predicted"/>
<sequence length="127" mass="14403">MENTWKGATERTLTSARKKLWPKGVVECVFEGFETVPVEPVVSEIVSFDKIMGLEKDVVDESLLEEEKVTAKQSSSGAMKETLKAWETAVLCIEKHHPNKSESMRATNLFNNNAVSHFRQFLKCQKK</sequence>
<gene>
    <name evidence="1" type="ORF">AVEN_205296_1</name>
</gene>
<accession>A0A4Y2VQP1</accession>
<protein>
    <submittedName>
        <fullName evidence="1">Uncharacterized protein</fullName>
    </submittedName>
</protein>